<reference evidence="2 3" key="1">
    <citation type="submission" date="2016-05" db="EMBL/GenBank/DDBJ databases">
        <title>Genome sequencing reveals origins of a unique bacterial endosymbiosis in the earliest lineages of terrestrial Fungi.</title>
        <authorList>
            <consortium name="DOE Joint Genome Institute"/>
            <person name="Uehling J."/>
            <person name="Gryganskyi A."/>
            <person name="Hameed K."/>
            <person name="Tschaplinski T."/>
            <person name="Misztal P."/>
            <person name="Wu S."/>
            <person name="Desiro A."/>
            <person name="Vande Pol N."/>
            <person name="Du Z.-Y."/>
            <person name="Zienkiewicz A."/>
            <person name="Zienkiewicz K."/>
            <person name="Morin E."/>
            <person name="Tisserant E."/>
            <person name="Splivallo R."/>
            <person name="Hainaut M."/>
            <person name="Henrissat B."/>
            <person name="Ohm R."/>
            <person name="Kuo A."/>
            <person name="Yan J."/>
            <person name="Lipzen A."/>
            <person name="Nolan M."/>
            <person name="Labutti K."/>
            <person name="Barry K."/>
            <person name="Goldstein A."/>
            <person name="Labbe J."/>
            <person name="Schadt C."/>
            <person name="Tuskan G."/>
            <person name="Grigoriev I."/>
            <person name="Martin F."/>
            <person name="Vilgalys R."/>
            <person name="Bonito G."/>
        </authorList>
    </citation>
    <scope>NUCLEOTIDE SEQUENCE [LARGE SCALE GENOMIC DNA]</scope>
    <source>
        <strain evidence="2 3">AG-77</strain>
    </source>
</reference>
<organism evidence="2 3">
    <name type="scientific">Linnemannia elongata AG-77</name>
    <dbReference type="NCBI Taxonomy" id="1314771"/>
    <lineage>
        <taxon>Eukaryota</taxon>
        <taxon>Fungi</taxon>
        <taxon>Fungi incertae sedis</taxon>
        <taxon>Mucoromycota</taxon>
        <taxon>Mortierellomycotina</taxon>
        <taxon>Mortierellomycetes</taxon>
        <taxon>Mortierellales</taxon>
        <taxon>Mortierellaceae</taxon>
        <taxon>Linnemannia</taxon>
    </lineage>
</organism>
<feature type="compositionally biased region" description="Low complexity" evidence="1">
    <location>
        <begin position="165"/>
        <end position="184"/>
    </location>
</feature>
<dbReference type="AlphaFoldDB" id="A0A197KCZ3"/>
<feature type="region of interest" description="Disordered" evidence="1">
    <location>
        <begin position="129"/>
        <end position="184"/>
    </location>
</feature>
<name>A0A197KCZ3_9FUNG</name>
<feature type="compositionally biased region" description="Basic and acidic residues" evidence="1">
    <location>
        <begin position="292"/>
        <end position="333"/>
    </location>
</feature>
<evidence type="ECO:0000313" key="2">
    <source>
        <dbReference type="EMBL" id="OAQ35375.1"/>
    </source>
</evidence>
<feature type="region of interest" description="Disordered" evidence="1">
    <location>
        <begin position="62"/>
        <end position="114"/>
    </location>
</feature>
<accession>A0A197KCZ3</accession>
<keyword evidence="3" id="KW-1185">Reference proteome</keyword>
<feature type="compositionally biased region" description="Basic and acidic residues" evidence="1">
    <location>
        <begin position="392"/>
        <end position="401"/>
    </location>
</feature>
<feature type="region of interest" description="Disordered" evidence="1">
    <location>
        <begin position="271"/>
        <end position="461"/>
    </location>
</feature>
<dbReference type="OrthoDB" id="2439370at2759"/>
<evidence type="ECO:0000313" key="3">
    <source>
        <dbReference type="Proteomes" id="UP000078512"/>
    </source>
</evidence>
<feature type="compositionally biased region" description="Low complexity" evidence="1">
    <location>
        <begin position="72"/>
        <end position="89"/>
    </location>
</feature>
<feature type="compositionally biased region" description="Basic and acidic residues" evidence="1">
    <location>
        <begin position="271"/>
        <end position="282"/>
    </location>
</feature>
<dbReference type="EMBL" id="KV442014">
    <property type="protein sequence ID" value="OAQ35375.1"/>
    <property type="molecule type" value="Genomic_DNA"/>
</dbReference>
<gene>
    <name evidence="2" type="ORF">K457DRAFT_896144</name>
</gene>
<proteinExistence type="predicted"/>
<dbReference type="Proteomes" id="UP000078512">
    <property type="component" value="Unassembled WGS sequence"/>
</dbReference>
<evidence type="ECO:0000256" key="1">
    <source>
        <dbReference type="SAM" id="MobiDB-lite"/>
    </source>
</evidence>
<protein>
    <submittedName>
        <fullName evidence="2">Uncharacterized protein</fullName>
    </submittedName>
</protein>
<sequence>MSSPKDYKQRPPSGNPSVVVSLRTSAQLNLRKREPSPPSSLTNLAFSPAYTLPEWDLQDVSAWPRRPHSDPSDQYYSPSDQYSGPSDQSTTEGPLADESVITSKTSLRPQHGGKVALLRPSRVSFVEIAGSNNDQPSSSRQTPVSRISSPSGWLSERKGTAYPGSTSSSSLSSTTPSSMTISPLSDELRTEMDLLVRQYNIGIERQLRDIMNKKLPRLFKECDVLVRSMTKTPRLISAALGHTHDFGRLPTRESKKLRIYTGVQAARIKTDETPCQGARDEGQNSVVLVPKGSRDVDIQQPKSDDAHLDDIKEEKKEVTQGDERNVHDCRDQKCTTPPTKASVKRLSTESPPFATTAHDESDSKISPQQSDASRDSSSDEGSEAGRKRKRDHGSTIERSESTSDNILFPSESIHDDEHAAPGYEAFARPGPGPDYEMQIPPRPLDDKEGPSSMPSRAGSMNPQTTIIKANREFTECMNSFKDYCTLLQLYLQQPVHIASLVGHNDAFDSSPSRIPTPTRHLSRPDTPGPATPLGIQYPPVRMKLKGEVQKAIKGAKDILAAVEQYNFERAGLLDRIDGMEQDGAKQSALTQWQEHLDIIDQRHSNQLRNDTMELQSSCATLHQMLRSVFG</sequence>
<feature type="region of interest" description="Disordered" evidence="1">
    <location>
        <begin position="508"/>
        <end position="535"/>
    </location>
</feature>
<feature type="compositionally biased region" description="Polar residues" evidence="1">
    <location>
        <begin position="130"/>
        <end position="152"/>
    </location>
</feature>
<feature type="compositionally biased region" description="Polar residues" evidence="1">
    <location>
        <begin position="452"/>
        <end position="461"/>
    </location>
</feature>
<feature type="region of interest" description="Disordered" evidence="1">
    <location>
        <begin position="1"/>
        <end position="21"/>
    </location>
</feature>